<dbReference type="Pfam" id="PF08863">
    <property type="entry name" value="YolD"/>
    <property type="match status" value="1"/>
</dbReference>
<evidence type="ECO:0000313" key="2">
    <source>
        <dbReference type="Proteomes" id="UP000285120"/>
    </source>
</evidence>
<dbReference type="Proteomes" id="UP000285120">
    <property type="component" value="Unassembled WGS sequence"/>
</dbReference>
<comment type="caution">
    <text evidence="1">The sequence shown here is derived from an EMBL/GenBank/DDBJ whole genome shotgun (WGS) entry which is preliminary data.</text>
</comment>
<evidence type="ECO:0000313" key="1">
    <source>
        <dbReference type="EMBL" id="RKD75912.1"/>
    </source>
</evidence>
<reference evidence="1 2" key="1">
    <citation type="submission" date="2018-09" db="EMBL/GenBank/DDBJ databases">
        <title>Genomic Encyclopedia of Archaeal and Bacterial Type Strains, Phase II (KMG-II): from individual species to whole genera.</title>
        <authorList>
            <person name="Goeker M."/>
        </authorList>
    </citation>
    <scope>NUCLEOTIDE SEQUENCE [LARGE SCALE GENOMIC DNA]</scope>
    <source>
        <strain evidence="1 2">DSM 17008</strain>
    </source>
</reference>
<dbReference type="RefSeq" id="WP_120191339.1">
    <property type="nucleotide sequence ID" value="NZ_RAPK01000006.1"/>
</dbReference>
<dbReference type="OrthoDB" id="2376882at2"/>
<protein>
    <submittedName>
        <fullName evidence="1">YolD-like protein</fullName>
    </submittedName>
</protein>
<dbReference type="AlphaFoldDB" id="A0A419V778"/>
<sequence>MTENKLTPGSNMRWESSRMILPEHRDAWNERRASGRRLPKPLLDEQRLEELAWTLEQIIGKPQEYCFSYWEDGKYKLFSGRCQSVHPTRRLLHVTNEEEILYISFDVLVDIAEK</sequence>
<gene>
    <name evidence="1" type="ORF">ATL39_0122</name>
</gene>
<name>A0A419V778_9BACL</name>
<accession>A0A419V778</accession>
<dbReference type="InterPro" id="IPR014962">
    <property type="entry name" value="YolD"/>
</dbReference>
<dbReference type="EMBL" id="RAPK01000006">
    <property type="protein sequence ID" value="RKD75912.1"/>
    <property type="molecule type" value="Genomic_DNA"/>
</dbReference>
<organism evidence="1 2">
    <name type="scientific">Sinobaca qinghaiensis</name>
    <dbReference type="NCBI Taxonomy" id="342944"/>
    <lineage>
        <taxon>Bacteria</taxon>
        <taxon>Bacillati</taxon>
        <taxon>Bacillota</taxon>
        <taxon>Bacilli</taxon>
        <taxon>Bacillales</taxon>
        <taxon>Sporolactobacillaceae</taxon>
        <taxon>Sinobaca</taxon>
    </lineage>
</organism>
<proteinExistence type="predicted"/>
<keyword evidence="2" id="KW-1185">Reference proteome</keyword>